<reference evidence="9" key="1">
    <citation type="submission" date="2021-06" db="EMBL/GenBank/DDBJ databases">
        <authorList>
            <person name="Hodson N. C."/>
            <person name="Mongue J. A."/>
            <person name="Jaron S. K."/>
        </authorList>
    </citation>
    <scope>NUCLEOTIDE SEQUENCE</scope>
</reference>
<dbReference type="FunFam" id="3.20.20.10:FF:000005">
    <property type="entry name" value="Ornithine decarboxylase"/>
    <property type="match status" value="1"/>
</dbReference>
<comment type="function">
    <text evidence="6">Catalyzes the first and rate-limiting step of polyamine biosynthesis that converts ornithine into putrescine, which is the precursor for the polyamines, spermidine and spermine. Polyamines are essential for cell proliferation and are implicated in cellular processes, ranging from DNA replication to apoptosis.</text>
</comment>
<keyword evidence="10" id="KW-1185">Reference proteome</keyword>
<evidence type="ECO:0000313" key="10">
    <source>
        <dbReference type="Proteomes" id="UP000708208"/>
    </source>
</evidence>
<evidence type="ECO:0000256" key="6">
    <source>
        <dbReference type="ARBA" id="ARBA00037173"/>
    </source>
</evidence>
<organism evidence="9 10">
    <name type="scientific">Allacma fusca</name>
    <dbReference type="NCBI Taxonomy" id="39272"/>
    <lineage>
        <taxon>Eukaryota</taxon>
        <taxon>Metazoa</taxon>
        <taxon>Ecdysozoa</taxon>
        <taxon>Arthropoda</taxon>
        <taxon>Hexapoda</taxon>
        <taxon>Collembola</taxon>
        <taxon>Symphypleona</taxon>
        <taxon>Sminthuridae</taxon>
        <taxon>Allacma</taxon>
    </lineage>
</organism>
<sequence length="463" mass="51181">MKTVFTNILEEKATEDAFYVCNLGEIIKKHQEWKTCMPRVKPFYAVKCNDDSKVLETLAGLGTGFDCASKAEISKVIQLGVHPSDIIFANPTKQASHVRAAADAGVRTMTFDNENELHKIKKLHPEARLVVRIRCDAEMAQCQLGMKFGVLVEDAPNLLAVSKELGLNVVGVSFHVGSGCMDPPVFHRAIGAASWLFNVAREFGYSFTLLDIGGGFPGNTGSSIVEIADIVNKSVDEYFPKGCGVEIIAEPGRYYVASAFTLVTQIHSKRDVKATSGETASSKSFMYYINDGVYGSFNCVLYDHAVVHPETLRDITSFDNLYECSVWGPTCDGLDQVCSNVMLPELDMGDWLVFNNMGAYTLVAAGTFNGFPVPRIQYIALKEAWATLREFMDEDKFVADNVPIFMKAGVGCNRDAVGWGLNDVFEHIKNRNLPNDFNEDAVDDFGFCFEGFFYEYSTDIPAQ</sequence>
<evidence type="ECO:0000256" key="2">
    <source>
        <dbReference type="ARBA" id="ARBA00008872"/>
    </source>
</evidence>
<comment type="similarity">
    <text evidence="2">Belongs to the Orn/Lys/Arg decarboxylase class-II family.</text>
</comment>
<evidence type="ECO:0000256" key="3">
    <source>
        <dbReference type="ARBA" id="ARBA00022898"/>
    </source>
</evidence>
<dbReference type="GO" id="GO:0033387">
    <property type="term" value="P:putrescine biosynthetic process from arginine, via ornithine"/>
    <property type="evidence" value="ECO:0007669"/>
    <property type="project" value="TreeGrafter"/>
</dbReference>
<dbReference type="AlphaFoldDB" id="A0A8J2PRQ2"/>
<comment type="subunit">
    <text evidence="7">Homodimer. Only the dimer is catalytically active, as the active sites are constructed of residues from both monomers.</text>
</comment>
<keyword evidence="4" id="KW-0620">Polyamine biosynthesis</keyword>
<dbReference type="InterPro" id="IPR022653">
    <property type="entry name" value="De-COase2_pyr-phos_BS"/>
</dbReference>
<evidence type="ECO:0000256" key="5">
    <source>
        <dbReference type="ARBA" id="ARBA00023239"/>
    </source>
</evidence>
<evidence type="ECO:0000256" key="1">
    <source>
        <dbReference type="ARBA" id="ARBA00001933"/>
    </source>
</evidence>
<keyword evidence="5" id="KW-0456">Lyase</keyword>
<protein>
    <recommendedName>
        <fullName evidence="8">Orn/DAP/Arg decarboxylase 2 N-terminal domain-containing protein</fullName>
    </recommendedName>
</protein>
<gene>
    <name evidence="9" type="ORF">AFUS01_LOCUS43615</name>
</gene>
<dbReference type="EMBL" id="CAJVCH010570104">
    <property type="protein sequence ID" value="CAG7834075.1"/>
    <property type="molecule type" value="Genomic_DNA"/>
</dbReference>
<evidence type="ECO:0000256" key="4">
    <source>
        <dbReference type="ARBA" id="ARBA00023115"/>
    </source>
</evidence>
<accession>A0A8J2PRQ2</accession>
<dbReference type="PANTHER" id="PTHR11482:SF6">
    <property type="entry name" value="ORNITHINE DECARBOXYLASE 1-RELATED"/>
    <property type="match status" value="1"/>
</dbReference>
<dbReference type="FunFam" id="2.40.37.10:FF:000005">
    <property type="entry name" value="Ornithine decarboxylase"/>
    <property type="match status" value="1"/>
</dbReference>
<dbReference type="InterPro" id="IPR022644">
    <property type="entry name" value="De-COase2_N"/>
</dbReference>
<dbReference type="OrthoDB" id="5034579at2759"/>
<dbReference type="PROSITE" id="PS00878">
    <property type="entry name" value="ODR_DC_2_1"/>
    <property type="match status" value="1"/>
</dbReference>
<comment type="cofactor">
    <cofactor evidence="1">
        <name>pyridoxal 5'-phosphate</name>
        <dbReference type="ChEBI" id="CHEBI:597326"/>
    </cofactor>
</comment>
<dbReference type="GO" id="GO:0005737">
    <property type="term" value="C:cytoplasm"/>
    <property type="evidence" value="ECO:0007669"/>
    <property type="project" value="TreeGrafter"/>
</dbReference>
<name>A0A8J2PRQ2_9HEXA</name>
<comment type="caution">
    <text evidence="9">The sequence shown here is derived from an EMBL/GenBank/DDBJ whole genome shotgun (WGS) entry which is preliminary data.</text>
</comment>
<dbReference type="Proteomes" id="UP000708208">
    <property type="component" value="Unassembled WGS sequence"/>
</dbReference>
<evidence type="ECO:0000259" key="8">
    <source>
        <dbReference type="Pfam" id="PF02784"/>
    </source>
</evidence>
<dbReference type="Pfam" id="PF02784">
    <property type="entry name" value="Orn_Arg_deC_N"/>
    <property type="match status" value="1"/>
</dbReference>
<dbReference type="CDD" id="cd00622">
    <property type="entry name" value="PLPDE_III_ODC"/>
    <property type="match status" value="1"/>
</dbReference>
<evidence type="ECO:0000313" key="9">
    <source>
        <dbReference type="EMBL" id="CAG7834075.1"/>
    </source>
</evidence>
<feature type="domain" description="Orn/DAP/Arg decarboxylase 2 N-terminal" evidence="8">
    <location>
        <begin position="23"/>
        <end position="257"/>
    </location>
</feature>
<dbReference type="InterPro" id="IPR002433">
    <property type="entry name" value="Orn_de-COase"/>
</dbReference>
<dbReference type="GO" id="GO:0004586">
    <property type="term" value="F:ornithine decarboxylase activity"/>
    <property type="evidence" value="ECO:0007669"/>
    <property type="project" value="TreeGrafter"/>
</dbReference>
<dbReference type="PANTHER" id="PTHR11482">
    <property type="entry name" value="ARGININE/DIAMINOPIMELATE/ORNITHINE DECARBOXYLASE"/>
    <property type="match status" value="1"/>
</dbReference>
<keyword evidence="3" id="KW-0663">Pyridoxal phosphate</keyword>
<proteinExistence type="inferred from homology"/>
<evidence type="ECO:0000256" key="7">
    <source>
        <dbReference type="ARBA" id="ARBA00046672"/>
    </source>
</evidence>